<comment type="catalytic activity">
    <reaction evidence="13">
        <text>4 Fe(II)-[cytochrome c] + O2 + 8 H(+)(in) = 4 Fe(III)-[cytochrome c] + 2 H2O + 4 H(+)(out)</text>
        <dbReference type="Rhea" id="RHEA:11436"/>
        <dbReference type="Rhea" id="RHEA-COMP:10350"/>
        <dbReference type="Rhea" id="RHEA-COMP:14399"/>
        <dbReference type="ChEBI" id="CHEBI:15377"/>
        <dbReference type="ChEBI" id="CHEBI:15378"/>
        <dbReference type="ChEBI" id="CHEBI:15379"/>
        <dbReference type="ChEBI" id="CHEBI:29033"/>
        <dbReference type="ChEBI" id="CHEBI:29034"/>
        <dbReference type="EC" id="7.1.1.9"/>
    </reaction>
</comment>
<evidence type="ECO:0000256" key="5">
    <source>
        <dbReference type="ARBA" id="ARBA00022692"/>
    </source>
</evidence>
<sequence length="250" mass="26950">MAGGHLLTFLERDFRLFDVARVLAHRIARLSKILVPAATPALLAGCSGALSTLDPAGPRAANLASLWWIMFAGSVALFVLVTGLFALAYLRTSWLSRMTPTLWIVGGGLVLPIPILVLLTGTALVMGEQLLPRGAAPIRIEAHAERWQWRFVYPDTPAGESAVLHLPAGQPVDIVVTAGDVIHSFWIPRLGGKIDAIPGRLNTVRLEADEPGVYWGICAEYCGEGHDGMWFPVEAHEAGAFARLTGMEMP</sequence>
<evidence type="ECO:0000256" key="3">
    <source>
        <dbReference type="ARBA" id="ARBA00022448"/>
    </source>
</evidence>
<reference evidence="17" key="1">
    <citation type="journal article" date="2019" name="Int. J. Syst. Evol. Microbiol.">
        <title>The Global Catalogue of Microorganisms (GCM) 10K type strain sequencing project: providing services to taxonomists for standard genome sequencing and annotation.</title>
        <authorList>
            <consortium name="The Broad Institute Genomics Platform"/>
            <consortium name="The Broad Institute Genome Sequencing Center for Infectious Disease"/>
            <person name="Wu L."/>
            <person name="Ma J."/>
        </authorList>
    </citation>
    <scope>NUCLEOTIDE SEQUENCE [LARGE SCALE GENOMIC DNA]</scope>
    <source>
        <strain evidence="17">KCTC 42281</strain>
    </source>
</reference>
<dbReference type="InterPro" id="IPR002429">
    <property type="entry name" value="CcO_II-like_C"/>
</dbReference>
<dbReference type="InterPro" id="IPR045187">
    <property type="entry name" value="CcO_II"/>
</dbReference>
<evidence type="ECO:0000256" key="2">
    <source>
        <dbReference type="ARBA" id="ARBA00007866"/>
    </source>
</evidence>
<keyword evidence="7" id="KW-0249">Electron transport</keyword>
<evidence type="ECO:0000256" key="10">
    <source>
        <dbReference type="ARBA" id="ARBA00023136"/>
    </source>
</evidence>
<evidence type="ECO:0000256" key="13">
    <source>
        <dbReference type="ARBA" id="ARBA00047816"/>
    </source>
</evidence>
<comment type="subcellular location">
    <subcellularLocation>
        <location evidence="1">Membrane</location>
        <topology evidence="1">Multi-pass membrane protein</topology>
    </subcellularLocation>
</comment>
<proteinExistence type="inferred from homology"/>
<feature type="transmembrane region" description="Helical" evidence="14">
    <location>
        <begin position="65"/>
        <end position="90"/>
    </location>
</feature>
<keyword evidence="3" id="KW-0813">Transport</keyword>
<feature type="domain" description="Cytochrome oxidase subunit II copper A binding" evidence="15">
    <location>
        <begin position="135"/>
        <end position="247"/>
    </location>
</feature>
<dbReference type="InterPro" id="IPR008972">
    <property type="entry name" value="Cupredoxin"/>
</dbReference>
<evidence type="ECO:0000256" key="8">
    <source>
        <dbReference type="ARBA" id="ARBA00022989"/>
    </source>
</evidence>
<dbReference type="InterPro" id="IPR014222">
    <property type="entry name" value="Cyt_c_oxidase_su2"/>
</dbReference>
<dbReference type="Gene3D" id="2.60.40.420">
    <property type="entry name" value="Cupredoxins - blue copper proteins"/>
    <property type="match status" value="1"/>
</dbReference>
<evidence type="ECO:0000256" key="1">
    <source>
        <dbReference type="ARBA" id="ARBA00004141"/>
    </source>
</evidence>
<evidence type="ECO:0000256" key="4">
    <source>
        <dbReference type="ARBA" id="ARBA00022660"/>
    </source>
</evidence>
<dbReference type="PROSITE" id="PS00078">
    <property type="entry name" value="COX2"/>
    <property type="match status" value="1"/>
</dbReference>
<protein>
    <recommendedName>
        <fullName evidence="12">Cytochrome aa3 subunit 2</fullName>
    </recommendedName>
</protein>
<gene>
    <name evidence="16" type="primary">coxB</name>
    <name evidence="16" type="ORF">ACFOOL_07985</name>
</gene>
<keyword evidence="9" id="KW-0186">Copper</keyword>
<keyword evidence="6" id="KW-0479">Metal-binding</keyword>
<dbReference type="PANTHER" id="PTHR22888">
    <property type="entry name" value="CYTOCHROME C OXIDASE, SUBUNIT II"/>
    <property type="match status" value="1"/>
</dbReference>
<evidence type="ECO:0000256" key="7">
    <source>
        <dbReference type="ARBA" id="ARBA00022982"/>
    </source>
</evidence>
<dbReference type="Pfam" id="PF00116">
    <property type="entry name" value="COX2"/>
    <property type="match status" value="1"/>
</dbReference>
<feature type="transmembrane region" description="Helical" evidence="14">
    <location>
        <begin position="33"/>
        <end position="53"/>
    </location>
</feature>
<evidence type="ECO:0000259" key="15">
    <source>
        <dbReference type="PROSITE" id="PS50857"/>
    </source>
</evidence>
<feature type="transmembrane region" description="Helical" evidence="14">
    <location>
        <begin position="102"/>
        <end position="126"/>
    </location>
</feature>
<evidence type="ECO:0000256" key="11">
    <source>
        <dbReference type="ARBA" id="ARBA00024688"/>
    </source>
</evidence>
<dbReference type="RefSeq" id="WP_380096429.1">
    <property type="nucleotide sequence ID" value="NZ_JBHRYD010000005.1"/>
</dbReference>
<evidence type="ECO:0000313" key="17">
    <source>
        <dbReference type="Proteomes" id="UP001595613"/>
    </source>
</evidence>
<comment type="caution">
    <text evidence="16">The sequence shown here is derived from an EMBL/GenBank/DDBJ whole genome shotgun (WGS) entry which is preliminary data.</text>
</comment>
<name>A0ABV7WZF8_9HYPH</name>
<dbReference type="InterPro" id="IPR001505">
    <property type="entry name" value="Copper_CuA"/>
</dbReference>
<keyword evidence="5 14" id="KW-0812">Transmembrane</keyword>
<comment type="similarity">
    <text evidence="2">Belongs to the cytochrome c oxidase subunit 2 family.</text>
</comment>
<dbReference type="Proteomes" id="UP001595613">
    <property type="component" value="Unassembled WGS sequence"/>
</dbReference>
<dbReference type="SUPFAM" id="SSF49503">
    <property type="entry name" value="Cupredoxins"/>
    <property type="match status" value="1"/>
</dbReference>
<evidence type="ECO:0000313" key="16">
    <source>
        <dbReference type="EMBL" id="MFC3704696.1"/>
    </source>
</evidence>
<dbReference type="NCBIfam" id="TIGR02866">
    <property type="entry name" value="CoxB"/>
    <property type="match status" value="1"/>
</dbReference>
<organism evidence="16 17">
    <name type="scientific">Devosia honganensis</name>
    <dbReference type="NCBI Taxonomy" id="1610527"/>
    <lineage>
        <taxon>Bacteria</taxon>
        <taxon>Pseudomonadati</taxon>
        <taxon>Pseudomonadota</taxon>
        <taxon>Alphaproteobacteria</taxon>
        <taxon>Hyphomicrobiales</taxon>
        <taxon>Devosiaceae</taxon>
        <taxon>Devosia</taxon>
    </lineage>
</organism>
<evidence type="ECO:0000256" key="6">
    <source>
        <dbReference type="ARBA" id="ARBA00022723"/>
    </source>
</evidence>
<evidence type="ECO:0000256" key="14">
    <source>
        <dbReference type="SAM" id="Phobius"/>
    </source>
</evidence>
<comment type="function">
    <text evidence="11">Subunits I and II form the functional core of the enzyme complex. Electrons originating in cytochrome c are transferred via heme a and Cu(A) to the binuclear center formed by heme a3 and Cu(B).</text>
</comment>
<keyword evidence="4" id="KW-0679">Respiratory chain</keyword>
<dbReference type="EMBL" id="JBHRYD010000005">
    <property type="protein sequence ID" value="MFC3704696.1"/>
    <property type="molecule type" value="Genomic_DNA"/>
</dbReference>
<evidence type="ECO:0000256" key="12">
    <source>
        <dbReference type="ARBA" id="ARBA00031399"/>
    </source>
</evidence>
<keyword evidence="17" id="KW-1185">Reference proteome</keyword>
<keyword evidence="8 14" id="KW-1133">Transmembrane helix</keyword>
<keyword evidence="10 14" id="KW-0472">Membrane</keyword>
<dbReference type="PROSITE" id="PS50857">
    <property type="entry name" value="COX2_CUA"/>
    <property type="match status" value="1"/>
</dbReference>
<evidence type="ECO:0000256" key="9">
    <source>
        <dbReference type="ARBA" id="ARBA00023008"/>
    </source>
</evidence>
<dbReference type="PANTHER" id="PTHR22888:SF9">
    <property type="entry name" value="CYTOCHROME C OXIDASE SUBUNIT 2"/>
    <property type="match status" value="1"/>
</dbReference>
<accession>A0ABV7WZF8</accession>